<keyword evidence="3" id="KW-0597">Phosphoprotein</keyword>
<comment type="caution">
    <text evidence="9">The sequence shown here is derived from an EMBL/GenBank/DDBJ whole genome shotgun (WGS) entry which is preliminary data.</text>
</comment>
<keyword evidence="7" id="KW-0472">Membrane</keyword>
<feature type="domain" description="Histidine kinase/HSP90-like ATPase" evidence="8">
    <location>
        <begin position="266"/>
        <end position="379"/>
    </location>
</feature>
<evidence type="ECO:0000256" key="6">
    <source>
        <dbReference type="SAM" id="MobiDB-lite"/>
    </source>
</evidence>
<sequence length="460" mass="48255">MNPVPPSSPPARQRPWLMTLAVSTAALPGGIAAVCALHLPGPSTTPAVFAAGAAASSAVAIWAAVRQQHRLYAATRTAHAHERRADEADERARDLHLRLQRQAGTFYAAVEELLQVRLPAAWAGREVPAASWPEDSVRVLLEELSGQAVQAGQERWERDAESVRLAVVAVAQRVQTGAHRVGTAAEQWAETEPDPEALARLMDISHAAARLAHHAQGLQVLCGKGTGQLWQQPLALVDVVRAASGRIAGYQRVVVTGDPNLAVRAQSVEPLIHLVAELLANATQFSPPPTQVAVHVQETQHGVAIRVDDSGVGLTEAELAAIRPIASGAQQVGLWQLGEVPQIGLAVVGVLARRLGLRVSMQTSPYGGLQVVVLVPGQLMADLPAHTTAPAPAATPAAEPPATTGSGLPIRGRRRRASEGTAVTQVPAAPVPDPDPARTGELFAAFASLDNLDRPQGDAP</sequence>
<dbReference type="Gene3D" id="3.30.565.10">
    <property type="entry name" value="Histidine kinase-like ATPase, C-terminal domain"/>
    <property type="match status" value="1"/>
</dbReference>
<reference evidence="9 10" key="1">
    <citation type="journal article" date="2019" name="Int. J. Syst. Evol. Microbiol.">
        <title>The Global Catalogue of Microorganisms (GCM) 10K type strain sequencing project: providing services to taxonomists for standard genome sequencing and annotation.</title>
        <authorList>
            <consortium name="The Broad Institute Genomics Platform"/>
            <consortium name="The Broad Institute Genome Sequencing Center for Infectious Disease"/>
            <person name="Wu L."/>
            <person name="Ma J."/>
        </authorList>
    </citation>
    <scope>NUCLEOTIDE SEQUENCE [LARGE SCALE GENOMIC DNA]</scope>
    <source>
        <strain evidence="9 10">JCM 10696</strain>
    </source>
</reference>
<dbReference type="EC" id="2.7.13.3" evidence="2"/>
<feature type="transmembrane region" description="Helical" evidence="7">
    <location>
        <begin position="48"/>
        <end position="65"/>
    </location>
</feature>
<evidence type="ECO:0000313" key="10">
    <source>
        <dbReference type="Proteomes" id="UP001500665"/>
    </source>
</evidence>
<dbReference type="Proteomes" id="UP001500665">
    <property type="component" value="Unassembled WGS sequence"/>
</dbReference>
<comment type="catalytic activity">
    <reaction evidence="1">
        <text>ATP + protein L-histidine = ADP + protein N-phospho-L-histidine.</text>
        <dbReference type="EC" id="2.7.13.3"/>
    </reaction>
</comment>
<proteinExistence type="predicted"/>
<evidence type="ECO:0000313" key="9">
    <source>
        <dbReference type="EMBL" id="GAA0955884.1"/>
    </source>
</evidence>
<evidence type="ECO:0000256" key="7">
    <source>
        <dbReference type="SAM" id="Phobius"/>
    </source>
</evidence>
<evidence type="ECO:0000256" key="1">
    <source>
        <dbReference type="ARBA" id="ARBA00000085"/>
    </source>
</evidence>
<dbReference type="EMBL" id="BAAAHH010000017">
    <property type="protein sequence ID" value="GAA0955884.1"/>
    <property type="molecule type" value="Genomic_DNA"/>
</dbReference>
<keyword evidence="4" id="KW-0808">Transferase</keyword>
<evidence type="ECO:0000256" key="4">
    <source>
        <dbReference type="ARBA" id="ARBA00022679"/>
    </source>
</evidence>
<dbReference type="PANTHER" id="PTHR45436">
    <property type="entry name" value="SENSOR HISTIDINE KINASE YKOH"/>
    <property type="match status" value="1"/>
</dbReference>
<keyword evidence="5" id="KW-0418">Kinase</keyword>
<keyword evidence="7" id="KW-1133">Transmembrane helix</keyword>
<accession>A0ABN1REU7</accession>
<dbReference type="Pfam" id="PF02518">
    <property type="entry name" value="HATPase_c"/>
    <property type="match status" value="1"/>
</dbReference>
<dbReference type="SUPFAM" id="SSF55874">
    <property type="entry name" value="ATPase domain of HSP90 chaperone/DNA topoisomerase II/histidine kinase"/>
    <property type="match status" value="1"/>
</dbReference>
<evidence type="ECO:0000256" key="3">
    <source>
        <dbReference type="ARBA" id="ARBA00022553"/>
    </source>
</evidence>
<name>A0ABN1REU7_9ACTN</name>
<evidence type="ECO:0000256" key="2">
    <source>
        <dbReference type="ARBA" id="ARBA00012438"/>
    </source>
</evidence>
<protein>
    <recommendedName>
        <fullName evidence="2">histidine kinase</fullName>
        <ecNumber evidence="2">2.7.13.3</ecNumber>
    </recommendedName>
</protein>
<feature type="region of interest" description="Disordered" evidence="6">
    <location>
        <begin position="387"/>
        <end position="440"/>
    </location>
</feature>
<gene>
    <name evidence="9" type="ORF">GCM10009550_41320</name>
</gene>
<dbReference type="SMART" id="SM00387">
    <property type="entry name" value="HATPase_c"/>
    <property type="match status" value="1"/>
</dbReference>
<dbReference type="RefSeq" id="WP_344242511.1">
    <property type="nucleotide sequence ID" value="NZ_BAAAHH010000017.1"/>
</dbReference>
<keyword evidence="10" id="KW-1185">Reference proteome</keyword>
<dbReference type="InterPro" id="IPR050428">
    <property type="entry name" value="TCS_sensor_his_kinase"/>
</dbReference>
<keyword evidence="7" id="KW-0812">Transmembrane</keyword>
<dbReference type="InterPro" id="IPR036890">
    <property type="entry name" value="HATPase_C_sf"/>
</dbReference>
<evidence type="ECO:0000256" key="5">
    <source>
        <dbReference type="ARBA" id="ARBA00022777"/>
    </source>
</evidence>
<feature type="compositionally biased region" description="Low complexity" evidence="6">
    <location>
        <begin position="387"/>
        <end position="404"/>
    </location>
</feature>
<evidence type="ECO:0000259" key="8">
    <source>
        <dbReference type="SMART" id="SM00387"/>
    </source>
</evidence>
<dbReference type="PANTHER" id="PTHR45436:SF5">
    <property type="entry name" value="SENSOR HISTIDINE KINASE TRCS"/>
    <property type="match status" value="1"/>
</dbReference>
<dbReference type="InterPro" id="IPR003594">
    <property type="entry name" value="HATPase_dom"/>
</dbReference>
<organism evidence="9 10">
    <name type="scientific">Actinocorallia libanotica</name>
    <dbReference type="NCBI Taxonomy" id="46162"/>
    <lineage>
        <taxon>Bacteria</taxon>
        <taxon>Bacillati</taxon>
        <taxon>Actinomycetota</taxon>
        <taxon>Actinomycetes</taxon>
        <taxon>Streptosporangiales</taxon>
        <taxon>Thermomonosporaceae</taxon>
        <taxon>Actinocorallia</taxon>
    </lineage>
</organism>